<dbReference type="AlphaFoldDB" id="Q393X7"/>
<feature type="region of interest" description="Disordered" evidence="1">
    <location>
        <begin position="352"/>
        <end position="387"/>
    </location>
</feature>
<dbReference type="InterPro" id="IPR020011">
    <property type="entry name" value="FimV_C"/>
</dbReference>
<evidence type="ECO:0000313" key="2">
    <source>
        <dbReference type="EMBL" id="ABB12239.1"/>
    </source>
</evidence>
<feature type="compositionally biased region" description="Pro residues" evidence="1">
    <location>
        <begin position="363"/>
        <end position="375"/>
    </location>
</feature>
<evidence type="ECO:0000256" key="1">
    <source>
        <dbReference type="SAM" id="MobiDB-lite"/>
    </source>
</evidence>
<gene>
    <name evidence="2" type="ordered locus">Bcep18194_B2128</name>
</gene>
<feature type="compositionally biased region" description="Low complexity" evidence="1">
    <location>
        <begin position="376"/>
        <end position="387"/>
    </location>
</feature>
<feature type="region of interest" description="Disordered" evidence="1">
    <location>
        <begin position="632"/>
        <end position="659"/>
    </location>
</feature>
<evidence type="ECO:0008006" key="4">
    <source>
        <dbReference type="Google" id="ProtNLM"/>
    </source>
</evidence>
<proteinExistence type="predicted"/>
<accession>Q393X7</accession>
<dbReference type="EMBL" id="CP000152">
    <property type="protein sequence ID" value="ABB12239.1"/>
    <property type="molecule type" value="Genomic_DNA"/>
</dbReference>
<organism evidence="2 3">
    <name type="scientific">Burkholderia lata (strain ATCC 17760 / DSM 23089 / LMG 22485 / NCIMB 9086 / R18194 / 383)</name>
    <dbReference type="NCBI Taxonomy" id="482957"/>
    <lineage>
        <taxon>Bacteria</taxon>
        <taxon>Pseudomonadati</taxon>
        <taxon>Pseudomonadota</taxon>
        <taxon>Betaproteobacteria</taxon>
        <taxon>Burkholderiales</taxon>
        <taxon>Burkholderiaceae</taxon>
        <taxon>Burkholderia</taxon>
        <taxon>Burkholderia cepacia complex</taxon>
    </lineage>
</organism>
<feature type="compositionally biased region" description="Low complexity" evidence="1">
    <location>
        <begin position="513"/>
        <end position="526"/>
    </location>
</feature>
<name>Q393X7_BURL3</name>
<feature type="region of interest" description="Disordered" evidence="1">
    <location>
        <begin position="577"/>
        <end position="611"/>
    </location>
</feature>
<dbReference type="PATRIC" id="fig|482957.22.peg.5881"/>
<dbReference type="Gene3D" id="1.20.58.2200">
    <property type="match status" value="1"/>
</dbReference>
<dbReference type="HOGENOM" id="CLU_355513_0_0_4"/>
<dbReference type="KEGG" id="bur:Bcep18194_B2128"/>
<evidence type="ECO:0000313" key="3">
    <source>
        <dbReference type="Proteomes" id="UP000002705"/>
    </source>
</evidence>
<sequence length="802" mass="79661">MCESGRLHPSAMNSARTRSREVNYAVTTHRPAESVAFHATLLHFCGNFIDAFNRESEPRPRAAIEPTMSRISLFPRQSRLSRAVRGALAILALGATASAWAAGTGETPASAAGDAVPLTVTVQPGQSLNDIAKAATQSRDPGVLARAGRALFDANPQAFMKHDASRLKVGATLTVPALDATGAALVPAGASAASAASGTAAVSAPAAASGGAAVAQHGASAPHPGSTVQSAPVVPVHAAPVSGASVTMAAGASASAGASAAHGASAVESMQPAAPVAGASGPHVWSGTIQSVPSSASGAAISPASGGQVPGMNEPAGAAPVTGASQPRPSSLQQLLALKNRVLMELQKHGIGKPATTNDVTPAPAPAPAPAPVAPRPAANDAGASAAAPAAGESASGVAASAVQPASASAPAQPAAPVAAPARSTEQMDWRPAAVAGAAVLVLAAGFAWRKRRKSRRTDEAGTDTAATATAAGGVAAAAATAQAEAAPSVEPELPIRPEMPVARDAASDLSLAAATAAAAEPVETPQTPDTDVSAATEGEKPHVAQPELPAAHAVVPPVSEAAPVSLDAEPIEKVAAETQTEKSAETPIDTSAETRVATPAETRVETPAAPAATEAQHATLMQNAISALNSLDMPLPPRTPDEPSLAADEPAAQAGHSDTHKIATNGQAAQRLPIGSIDPAPEHPADQDDEFDWDPDAATPASHAGSPFATSSLPPLGGAQFGALKLDFDLDLPSAPGAVLPALTPDELARIARNKLDLASEYVELGDLSGARTLLQEVVDANDVATRDDARALLAKLADEA</sequence>
<feature type="compositionally biased region" description="Low complexity" evidence="1">
    <location>
        <begin position="598"/>
        <end position="611"/>
    </location>
</feature>
<feature type="compositionally biased region" description="Low complexity" evidence="1">
    <location>
        <begin position="291"/>
        <end position="307"/>
    </location>
</feature>
<keyword evidence="3" id="KW-1185">Reference proteome</keyword>
<protein>
    <recommendedName>
        <fullName evidence="4">Pilus assembly protein FimV</fullName>
    </recommendedName>
</protein>
<feature type="region of interest" description="Disordered" evidence="1">
    <location>
        <begin position="674"/>
        <end position="712"/>
    </location>
</feature>
<feature type="region of interest" description="Disordered" evidence="1">
    <location>
        <begin position="513"/>
        <end position="542"/>
    </location>
</feature>
<reference evidence="2" key="1">
    <citation type="submission" date="2005-10" db="EMBL/GenBank/DDBJ databases">
        <title>Complete sequence of chromosome 2 of Burkholderia sp. 383.</title>
        <authorList>
            <consortium name="US DOE Joint Genome Institute"/>
            <person name="Copeland A."/>
            <person name="Lucas S."/>
            <person name="Lapidus A."/>
            <person name="Barry K."/>
            <person name="Detter J.C."/>
            <person name="Glavina T."/>
            <person name="Hammon N."/>
            <person name="Israni S."/>
            <person name="Pitluck S."/>
            <person name="Chain P."/>
            <person name="Malfatti S."/>
            <person name="Shin M."/>
            <person name="Vergez L."/>
            <person name="Schmutz J."/>
            <person name="Larimer F."/>
            <person name="Land M."/>
            <person name="Kyrpides N."/>
            <person name="Lykidis A."/>
            <person name="Richardson P."/>
        </authorList>
    </citation>
    <scope>NUCLEOTIDE SEQUENCE [LARGE SCALE GENOMIC DNA]</scope>
    <source>
        <strain evidence="2">383</strain>
    </source>
</reference>
<feature type="region of interest" description="Disordered" evidence="1">
    <location>
        <begin position="288"/>
        <end position="330"/>
    </location>
</feature>
<dbReference type="NCBIfam" id="TIGR03504">
    <property type="entry name" value="FimV_Cterm"/>
    <property type="match status" value="1"/>
</dbReference>
<dbReference type="InterPro" id="IPR038440">
    <property type="entry name" value="FimV_C_sf"/>
</dbReference>
<dbReference type="Proteomes" id="UP000002705">
    <property type="component" value="Chromosome 2"/>
</dbReference>